<evidence type="ECO:0000313" key="2">
    <source>
        <dbReference type="Proteomes" id="UP001449657"/>
    </source>
</evidence>
<evidence type="ECO:0000313" key="1">
    <source>
        <dbReference type="EMBL" id="WZN44081.1"/>
    </source>
</evidence>
<name>A0ABZ2Z078_9BACT</name>
<proteinExistence type="predicted"/>
<sequence length="361" mass="42255">MDFKPESFVVLYEKLYDHCLEKYFGNKEFEGAKKHYSAKLWNEIDKETKKPFFFRFAGDKSRKNPNYFHRLYTKSWNTITSFEVDDRSLFLAFRELKISIFKVKGSEGIAFSHRVVNDVNVEFHKEFKERIQEVGNDIRSQLGLSPMKKKDTGAALPPLSEQELKDVAVTKDEKSVEKTIKDFLGSISAKDYKTAWAQLTPTFQQRVWGGEFPKFERGYVNTAGIRKVHVFHINPDTNNSIDCQVHYEDEIVVYSCNELNAIALSTVSDIAEFVRNVKKLRNRVLKYGGKNFDKLEIYKLLEPTAAEYIWYKAGLDISKIGEVFHIDRVKFMKRLMFFTATKVKGKWRIESIREMKTYSLR</sequence>
<dbReference type="RefSeq" id="WP_341838875.1">
    <property type="nucleotide sequence ID" value="NZ_CP149792.1"/>
</dbReference>
<organism evidence="1 2">
    <name type="scientific">Chitinophaga caseinilytica</name>
    <dbReference type="NCBI Taxonomy" id="2267521"/>
    <lineage>
        <taxon>Bacteria</taxon>
        <taxon>Pseudomonadati</taxon>
        <taxon>Bacteroidota</taxon>
        <taxon>Chitinophagia</taxon>
        <taxon>Chitinophagales</taxon>
        <taxon>Chitinophagaceae</taxon>
        <taxon>Chitinophaga</taxon>
    </lineage>
</organism>
<accession>A0ABZ2Z078</accession>
<protein>
    <submittedName>
        <fullName evidence="1">Uncharacterized protein</fullName>
    </submittedName>
</protein>
<reference evidence="1 2" key="1">
    <citation type="submission" date="2024-03" db="EMBL/GenBank/DDBJ databases">
        <title>Chitinophaga caseinilytica sp. nov., a casein hydrolysing bacterium isolated from forest soil.</title>
        <authorList>
            <person name="Lee D.S."/>
            <person name="Han D.M."/>
            <person name="Baek J.H."/>
            <person name="Choi D.G."/>
            <person name="Jeon J.H."/>
            <person name="Jeon C.O."/>
        </authorList>
    </citation>
    <scope>NUCLEOTIDE SEQUENCE [LARGE SCALE GENOMIC DNA]</scope>
    <source>
        <strain evidence="1 2">KACC 19118</strain>
    </source>
</reference>
<keyword evidence="2" id="KW-1185">Reference proteome</keyword>
<gene>
    <name evidence="1" type="ORF">WJU22_14355</name>
</gene>
<dbReference type="Proteomes" id="UP001449657">
    <property type="component" value="Chromosome"/>
</dbReference>
<dbReference type="EMBL" id="CP150096">
    <property type="protein sequence ID" value="WZN44081.1"/>
    <property type="molecule type" value="Genomic_DNA"/>
</dbReference>